<evidence type="ECO:0000256" key="2">
    <source>
        <dbReference type="SAM" id="Phobius"/>
    </source>
</evidence>
<dbReference type="Pfam" id="PF07690">
    <property type="entry name" value="MFS_1"/>
    <property type="match status" value="1"/>
</dbReference>
<dbReference type="InterPro" id="IPR050327">
    <property type="entry name" value="Proton-linked_MCT"/>
</dbReference>
<dbReference type="PANTHER" id="PTHR11360">
    <property type="entry name" value="MONOCARBOXYLATE TRANSPORTER"/>
    <property type="match status" value="1"/>
</dbReference>
<dbReference type="GO" id="GO:0008028">
    <property type="term" value="F:monocarboxylic acid transmembrane transporter activity"/>
    <property type="evidence" value="ECO:0007669"/>
    <property type="project" value="TreeGrafter"/>
</dbReference>
<dbReference type="AlphaFoldDB" id="A0A9J6GAC0"/>
<keyword evidence="2" id="KW-0812">Transmembrane</keyword>
<gene>
    <name evidence="3" type="ORF">HPB48_011225</name>
</gene>
<feature type="compositionally biased region" description="Basic and acidic residues" evidence="1">
    <location>
        <begin position="281"/>
        <end position="290"/>
    </location>
</feature>
<keyword evidence="2" id="KW-0472">Membrane</keyword>
<sequence>MPATLERQRSDMKNRVDSRWDLLVVMMMAGVFCTATYRSSGWFYVAYMEEFKVDRQGASWPGSVYKTAFRCAGISLATHELTVWPAWEHNVIIVGVRNIERIRQLLAVREPTIDGVRCEVQTHLKPAEDTCRGVINVDPAVTEQDISGGSHKGLGCGTVLVTHLVLIMKYFNKYRGVAAGVRMTSNPMSAIIFPAVLSALKDAYGFRGALLVFAAITMHATALSIMLKEPPWLTPSTTIAAGRTSNKGAAPGEIHDETGCDASLLQKAEYRNGQPRKVKQYSKDYDRDSLQQDEGMPLRKCPSHGTENDVTTKSNTTRPSKCAEMRYSSRSSFTDCECAVQEGRPKFLRLDSLALADEHLIFEGGSNNVGTPDRSSAVSDHRRSTENTDTNADAVPGNREAMPHAPGIQYVTPSSGSKPSPLLLRLSKLCSSANVPSPGFVVAVLLSMLMDYVNIVHIFTIVDYAIDKGVPAAHAAMTITYIAAPEILGRTLLPLAADVGLVSRPILSCGAMTILGLLFSITPETSGVAHVIVRALSSVTIACTMTSKHVLIADYLGAEAISLVSGTSGLLLVPLLFCNPLIMGEYLDSSLVNSLRGVECVDMYLSPKIAVVLATIYEALNLEAIFTST</sequence>
<feature type="compositionally biased region" description="Polar residues" evidence="1">
    <location>
        <begin position="365"/>
        <end position="378"/>
    </location>
</feature>
<dbReference type="VEuPathDB" id="VectorBase:HLOH_053852"/>
<organism evidence="3 4">
    <name type="scientific">Haemaphysalis longicornis</name>
    <name type="common">Bush tick</name>
    <dbReference type="NCBI Taxonomy" id="44386"/>
    <lineage>
        <taxon>Eukaryota</taxon>
        <taxon>Metazoa</taxon>
        <taxon>Ecdysozoa</taxon>
        <taxon>Arthropoda</taxon>
        <taxon>Chelicerata</taxon>
        <taxon>Arachnida</taxon>
        <taxon>Acari</taxon>
        <taxon>Parasitiformes</taxon>
        <taxon>Ixodida</taxon>
        <taxon>Ixodoidea</taxon>
        <taxon>Ixodidae</taxon>
        <taxon>Haemaphysalinae</taxon>
        <taxon>Haemaphysalis</taxon>
    </lineage>
</organism>
<dbReference type="PANTHER" id="PTHR11360:SF303">
    <property type="entry name" value="MAJOR FACILITATOR SUPERFAMILY (MFS) PROFILE DOMAIN-CONTAINING PROTEIN"/>
    <property type="match status" value="1"/>
</dbReference>
<evidence type="ECO:0000313" key="3">
    <source>
        <dbReference type="EMBL" id="KAH9371284.1"/>
    </source>
</evidence>
<feature type="transmembrane region" description="Helical" evidence="2">
    <location>
        <begin position="20"/>
        <end position="37"/>
    </location>
</feature>
<evidence type="ECO:0008006" key="5">
    <source>
        <dbReference type="Google" id="ProtNLM"/>
    </source>
</evidence>
<feature type="region of interest" description="Disordered" evidence="1">
    <location>
        <begin position="273"/>
        <end position="319"/>
    </location>
</feature>
<dbReference type="InterPro" id="IPR036259">
    <property type="entry name" value="MFS_trans_sf"/>
</dbReference>
<dbReference type="SUPFAM" id="SSF103473">
    <property type="entry name" value="MFS general substrate transporter"/>
    <property type="match status" value="1"/>
</dbReference>
<dbReference type="Gene3D" id="1.20.1250.20">
    <property type="entry name" value="MFS general substrate transporter like domains"/>
    <property type="match status" value="1"/>
</dbReference>
<proteinExistence type="predicted"/>
<evidence type="ECO:0000313" key="4">
    <source>
        <dbReference type="Proteomes" id="UP000821853"/>
    </source>
</evidence>
<dbReference type="EMBL" id="JABSTR010000005">
    <property type="protein sequence ID" value="KAH9371284.1"/>
    <property type="molecule type" value="Genomic_DNA"/>
</dbReference>
<name>A0A9J6GAC0_HAELO</name>
<feature type="region of interest" description="Disordered" evidence="1">
    <location>
        <begin position="365"/>
        <end position="398"/>
    </location>
</feature>
<feature type="compositionally biased region" description="Polar residues" evidence="1">
    <location>
        <begin position="308"/>
        <end position="319"/>
    </location>
</feature>
<keyword evidence="4" id="KW-1185">Reference proteome</keyword>
<dbReference type="OrthoDB" id="6498701at2759"/>
<dbReference type="Proteomes" id="UP000821853">
    <property type="component" value="Chromosome 3"/>
</dbReference>
<reference evidence="3 4" key="1">
    <citation type="journal article" date="2020" name="Cell">
        <title>Large-Scale Comparative Analyses of Tick Genomes Elucidate Their Genetic Diversity and Vector Capacities.</title>
        <authorList>
            <consortium name="Tick Genome and Microbiome Consortium (TIGMIC)"/>
            <person name="Jia N."/>
            <person name="Wang J."/>
            <person name="Shi W."/>
            <person name="Du L."/>
            <person name="Sun Y."/>
            <person name="Zhan W."/>
            <person name="Jiang J.F."/>
            <person name="Wang Q."/>
            <person name="Zhang B."/>
            <person name="Ji P."/>
            <person name="Bell-Sakyi L."/>
            <person name="Cui X.M."/>
            <person name="Yuan T.T."/>
            <person name="Jiang B.G."/>
            <person name="Yang W.F."/>
            <person name="Lam T.T."/>
            <person name="Chang Q.C."/>
            <person name="Ding S.J."/>
            <person name="Wang X.J."/>
            <person name="Zhu J.G."/>
            <person name="Ruan X.D."/>
            <person name="Zhao L."/>
            <person name="Wei J.T."/>
            <person name="Ye R.Z."/>
            <person name="Que T.C."/>
            <person name="Du C.H."/>
            <person name="Zhou Y.H."/>
            <person name="Cheng J.X."/>
            <person name="Dai P.F."/>
            <person name="Guo W.B."/>
            <person name="Han X.H."/>
            <person name="Huang E.J."/>
            <person name="Li L.F."/>
            <person name="Wei W."/>
            <person name="Gao Y.C."/>
            <person name="Liu J.Z."/>
            <person name="Shao H.Z."/>
            <person name="Wang X."/>
            <person name="Wang C.C."/>
            <person name="Yang T.C."/>
            <person name="Huo Q.B."/>
            <person name="Li W."/>
            <person name="Chen H.Y."/>
            <person name="Chen S.E."/>
            <person name="Zhou L.G."/>
            <person name="Ni X.B."/>
            <person name="Tian J.H."/>
            <person name="Sheng Y."/>
            <person name="Liu T."/>
            <person name="Pan Y.S."/>
            <person name="Xia L.Y."/>
            <person name="Li J."/>
            <person name="Zhao F."/>
            <person name="Cao W.C."/>
        </authorList>
    </citation>
    <scope>NUCLEOTIDE SEQUENCE [LARGE SCALE GENOMIC DNA]</scope>
    <source>
        <strain evidence="3">HaeL-2018</strain>
    </source>
</reference>
<comment type="caution">
    <text evidence="3">The sequence shown here is derived from an EMBL/GenBank/DDBJ whole genome shotgun (WGS) entry which is preliminary data.</text>
</comment>
<keyword evidence="2" id="KW-1133">Transmembrane helix</keyword>
<dbReference type="InterPro" id="IPR011701">
    <property type="entry name" value="MFS"/>
</dbReference>
<accession>A0A9J6GAC0</accession>
<protein>
    <recommendedName>
        <fullName evidence="5">Monocarboxylate transporter</fullName>
    </recommendedName>
</protein>
<evidence type="ECO:0000256" key="1">
    <source>
        <dbReference type="SAM" id="MobiDB-lite"/>
    </source>
</evidence>